<keyword evidence="3 19" id="KW-0812">Transmembrane</keyword>
<dbReference type="PROSITE" id="PS50038">
    <property type="entry name" value="FZ"/>
    <property type="match status" value="1"/>
</dbReference>
<feature type="compositionally biased region" description="Acidic residues" evidence="20">
    <location>
        <begin position="173"/>
        <end position="183"/>
    </location>
</feature>
<evidence type="ECO:0000259" key="21">
    <source>
        <dbReference type="PROSITE" id="PS50011"/>
    </source>
</evidence>
<evidence type="ECO:0000313" key="24">
    <source>
        <dbReference type="EMBL" id="GFS10414.1"/>
    </source>
</evidence>
<dbReference type="InterPro" id="IPR050122">
    <property type="entry name" value="RTK"/>
</dbReference>
<dbReference type="CDD" id="cd05048">
    <property type="entry name" value="PTKc_Ror"/>
    <property type="match status" value="1"/>
</dbReference>
<dbReference type="PANTHER" id="PTHR24416:SF611">
    <property type="entry name" value="TYROSINE-PROTEIN KINASE TRANSMEMBRANE RECEPTOR ROR"/>
    <property type="match status" value="1"/>
</dbReference>
<dbReference type="EC" id="2.7.10.1" evidence="19"/>
<evidence type="ECO:0000313" key="25">
    <source>
        <dbReference type="Proteomes" id="UP000762676"/>
    </source>
</evidence>
<dbReference type="InterPro" id="IPR003599">
    <property type="entry name" value="Ig_sub"/>
</dbReference>
<dbReference type="PROSITE" id="PS50835">
    <property type="entry name" value="IG_LIKE"/>
    <property type="match status" value="1"/>
</dbReference>
<dbReference type="GO" id="GO:0005524">
    <property type="term" value="F:ATP binding"/>
    <property type="evidence" value="ECO:0007669"/>
    <property type="project" value="UniProtKB-UniRule"/>
</dbReference>
<evidence type="ECO:0000256" key="14">
    <source>
        <dbReference type="ARBA" id="ARBA00023319"/>
    </source>
</evidence>
<dbReference type="InterPro" id="IPR013783">
    <property type="entry name" value="Ig-like_fold"/>
</dbReference>
<dbReference type="InterPro" id="IPR008266">
    <property type="entry name" value="Tyr_kinase_AS"/>
</dbReference>
<dbReference type="Pfam" id="PF01392">
    <property type="entry name" value="Fz"/>
    <property type="match status" value="1"/>
</dbReference>
<feature type="binding site" evidence="18">
    <location>
        <position position="505"/>
    </location>
    <ligand>
        <name>ATP</name>
        <dbReference type="ChEBI" id="CHEBI:30616"/>
    </ligand>
</feature>
<evidence type="ECO:0000256" key="2">
    <source>
        <dbReference type="ARBA" id="ARBA00022679"/>
    </source>
</evidence>
<keyword evidence="14" id="KW-0393">Immunoglobulin domain</keyword>
<dbReference type="GO" id="GO:0004714">
    <property type="term" value="F:transmembrane receptor protein tyrosine kinase activity"/>
    <property type="evidence" value="ECO:0007669"/>
    <property type="project" value="UniProtKB-EC"/>
</dbReference>
<dbReference type="GO" id="GO:0043235">
    <property type="term" value="C:receptor complex"/>
    <property type="evidence" value="ECO:0007669"/>
    <property type="project" value="TreeGrafter"/>
</dbReference>
<evidence type="ECO:0000256" key="9">
    <source>
        <dbReference type="ARBA" id="ARBA00023136"/>
    </source>
</evidence>
<evidence type="ECO:0000259" key="23">
    <source>
        <dbReference type="PROSITE" id="PS50835"/>
    </source>
</evidence>
<dbReference type="PANTHER" id="PTHR24416">
    <property type="entry name" value="TYROSINE-PROTEIN KINASE RECEPTOR"/>
    <property type="match status" value="1"/>
</dbReference>
<feature type="region of interest" description="Disordered" evidence="20">
    <location>
        <begin position="939"/>
        <end position="981"/>
    </location>
</feature>
<dbReference type="InterPro" id="IPR002011">
    <property type="entry name" value="Tyr_kinase_rcpt_2_CS"/>
</dbReference>
<evidence type="ECO:0000256" key="16">
    <source>
        <dbReference type="ARBA" id="ARBA00051243"/>
    </source>
</evidence>
<feature type="compositionally biased region" description="Polar residues" evidence="20">
    <location>
        <begin position="802"/>
        <end position="817"/>
    </location>
</feature>
<evidence type="ECO:0000256" key="12">
    <source>
        <dbReference type="ARBA" id="ARBA00023170"/>
    </source>
</evidence>
<dbReference type="Gene3D" id="1.10.510.10">
    <property type="entry name" value="Transferase(Phosphotransferase) domain 1"/>
    <property type="match status" value="1"/>
</dbReference>
<feature type="domain" description="FZ" evidence="22">
    <location>
        <begin position="240"/>
        <end position="371"/>
    </location>
</feature>
<organism evidence="24 25">
    <name type="scientific">Elysia marginata</name>
    <dbReference type="NCBI Taxonomy" id="1093978"/>
    <lineage>
        <taxon>Eukaryota</taxon>
        <taxon>Metazoa</taxon>
        <taxon>Spiralia</taxon>
        <taxon>Lophotrochozoa</taxon>
        <taxon>Mollusca</taxon>
        <taxon>Gastropoda</taxon>
        <taxon>Heterobranchia</taxon>
        <taxon>Euthyneura</taxon>
        <taxon>Panpulmonata</taxon>
        <taxon>Sacoglossa</taxon>
        <taxon>Placobranchoidea</taxon>
        <taxon>Plakobranchidae</taxon>
        <taxon>Elysia</taxon>
    </lineage>
</organism>
<dbReference type="InterPro" id="IPR036179">
    <property type="entry name" value="Ig-like_dom_sf"/>
</dbReference>
<keyword evidence="7" id="KW-1133">Transmembrane helix</keyword>
<dbReference type="Gene3D" id="1.10.2000.10">
    <property type="entry name" value="Frizzled cysteine-rich domain"/>
    <property type="match status" value="1"/>
</dbReference>
<dbReference type="PROSITE" id="PS00107">
    <property type="entry name" value="PROTEIN_KINASE_ATP"/>
    <property type="match status" value="1"/>
</dbReference>
<evidence type="ECO:0000256" key="15">
    <source>
        <dbReference type="ARBA" id="ARBA00034103"/>
    </source>
</evidence>
<dbReference type="InterPro" id="IPR011009">
    <property type="entry name" value="Kinase-like_dom_sf"/>
</dbReference>
<evidence type="ECO:0000256" key="4">
    <source>
        <dbReference type="ARBA" id="ARBA00022741"/>
    </source>
</evidence>
<dbReference type="EMBL" id="BMAT01013331">
    <property type="protein sequence ID" value="GFS10414.1"/>
    <property type="molecule type" value="Genomic_DNA"/>
</dbReference>
<gene>
    <name evidence="24" type="ORF">ElyMa_006645900</name>
</gene>
<evidence type="ECO:0000256" key="5">
    <source>
        <dbReference type="ARBA" id="ARBA00022777"/>
    </source>
</evidence>
<dbReference type="InterPro" id="IPR020067">
    <property type="entry name" value="Frizzled_dom"/>
</dbReference>
<dbReference type="Gene3D" id="2.60.40.10">
    <property type="entry name" value="Immunoglobulins"/>
    <property type="match status" value="1"/>
</dbReference>
<dbReference type="InterPro" id="IPR013098">
    <property type="entry name" value="Ig_I-set"/>
</dbReference>
<dbReference type="InterPro" id="IPR000719">
    <property type="entry name" value="Prot_kinase_dom"/>
</dbReference>
<feature type="compositionally biased region" description="Basic residues" evidence="20">
    <location>
        <begin position="227"/>
        <end position="236"/>
    </location>
</feature>
<keyword evidence="5 24" id="KW-0418">Kinase</keyword>
<dbReference type="Pfam" id="PF07714">
    <property type="entry name" value="PK_Tyr_Ser-Thr"/>
    <property type="match status" value="1"/>
</dbReference>
<dbReference type="FunFam" id="2.60.40.10:FF:000107">
    <property type="entry name" value="Myosin, light chain kinase a"/>
    <property type="match status" value="1"/>
</dbReference>
<feature type="compositionally biased region" description="Basic and acidic residues" evidence="20">
    <location>
        <begin position="193"/>
        <end position="210"/>
    </location>
</feature>
<keyword evidence="10" id="KW-0829">Tyrosine-protein kinase</keyword>
<comment type="caution">
    <text evidence="24">The sequence shown here is derived from an EMBL/GenBank/DDBJ whole genome shotgun (WGS) entry which is preliminary data.</text>
</comment>
<dbReference type="SMART" id="SM00219">
    <property type="entry name" value="TyrKc"/>
    <property type="match status" value="1"/>
</dbReference>
<evidence type="ECO:0000256" key="17">
    <source>
        <dbReference type="PROSITE-ProRule" id="PRU00090"/>
    </source>
</evidence>
<dbReference type="AlphaFoldDB" id="A0AAV4IJJ7"/>
<keyword evidence="2" id="KW-0808">Transferase</keyword>
<keyword evidence="6 18" id="KW-0067">ATP-binding</keyword>
<dbReference type="SUPFAM" id="SSF48726">
    <property type="entry name" value="Immunoglobulin"/>
    <property type="match status" value="1"/>
</dbReference>
<evidence type="ECO:0000256" key="6">
    <source>
        <dbReference type="ARBA" id="ARBA00022840"/>
    </source>
</evidence>
<dbReference type="GO" id="GO:0017147">
    <property type="term" value="F:Wnt-protein binding"/>
    <property type="evidence" value="ECO:0007669"/>
    <property type="project" value="TreeGrafter"/>
</dbReference>
<dbReference type="InterPro" id="IPR020635">
    <property type="entry name" value="Tyr_kinase_cat_dom"/>
</dbReference>
<evidence type="ECO:0000256" key="20">
    <source>
        <dbReference type="SAM" id="MobiDB-lite"/>
    </source>
</evidence>
<evidence type="ECO:0000256" key="11">
    <source>
        <dbReference type="ARBA" id="ARBA00023157"/>
    </source>
</evidence>
<dbReference type="PRINTS" id="PR00109">
    <property type="entry name" value="TYRKINASE"/>
</dbReference>
<dbReference type="GO" id="GO:0005886">
    <property type="term" value="C:plasma membrane"/>
    <property type="evidence" value="ECO:0007669"/>
    <property type="project" value="TreeGrafter"/>
</dbReference>
<dbReference type="GO" id="GO:0007169">
    <property type="term" value="P:cell surface receptor protein tyrosine kinase signaling pathway"/>
    <property type="evidence" value="ECO:0007669"/>
    <property type="project" value="InterPro"/>
</dbReference>
<dbReference type="SUPFAM" id="SSF56112">
    <property type="entry name" value="Protein kinase-like (PK-like)"/>
    <property type="match status" value="1"/>
</dbReference>
<dbReference type="CDD" id="cd00096">
    <property type="entry name" value="Ig"/>
    <property type="match status" value="1"/>
</dbReference>
<accession>A0AAV4IJJ7</accession>
<reference evidence="24 25" key="1">
    <citation type="journal article" date="2021" name="Elife">
        <title>Chloroplast acquisition without the gene transfer in kleptoplastic sea slugs, Plakobranchus ocellatus.</title>
        <authorList>
            <person name="Maeda T."/>
            <person name="Takahashi S."/>
            <person name="Yoshida T."/>
            <person name="Shimamura S."/>
            <person name="Takaki Y."/>
            <person name="Nagai Y."/>
            <person name="Toyoda A."/>
            <person name="Suzuki Y."/>
            <person name="Arimoto A."/>
            <person name="Ishii H."/>
            <person name="Satoh N."/>
            <person name="Nishiyama T."/>
            <person name="Hasebe M."/>
            <person name="Maruyama T."/>
            <person name="Minagawa J."/>
            <person name="Obokata J."/>
            <person name="Shigenobu S."/>
        </authorList>
    </citation>
    <scope>NUCLEOTIDE SEQUENCE [LARGE SCALE GENOMIC DNA]</scope>
</reference>
<evidence type="ECO:0000256" key="10">
    <source>
        <dbReference type="ARBA" id="ARBA00023137"/>
    </source>
</evidence>
<dbReference type="GO" id="GO:0045202">
    <property type="term" value="C:synapse"/>
    <property type="evidence" value="ECO:0007669"/>
    <property type="project" value="UniProtKB-SubCell"/>
</dbReference>
<evidence type="ECO:0000256" key="18">
    <source>
        <dbReference type="PROSITE-ProRule" id="PRU10141"/>
    </source>
</evidence>
<evidence type="ECO:0000259" key="22">
    <source>
        <dbReference type="PROSITE" id="PS50038"/>
    </source>
</evidence>
<feature type="compositionally biased region" description="Low complexity" evidence="20">
    <location>
        <begin position="766"/>
        <end position="801"/>
    </location>
</feature>
<dbReference type="InterPro" id="IPR017441">
    <property type="entry name" value="Protein_kinase_ATP_BS"/>
</dbReference>
<feature type="compositionally biased region" description="Low complexity" evidence="20">
    <location>
        <begin position="944"/>
        <end position="975"/>
    </location>
</feature>
<dbReference type="InterPro" id="IPR003598">
    <property type="entry name" value="Ig_sub2"/>
</dbReference>
<dbReference type="PROSITE" id="PS00109">
    <property type="entry name" value="PROTEIN_KINASE_TYR"/>
    <property type="match status" value="1"/>
</dbReference>
<dbReference type="SMART" id="SM00408">
    <property type="entry name" value="IGc2"/>
    <property type="match status" value="1"/>
</dbReference>
<dbReference type="Proteomes" id="UP000762676">
    <property type="component" value="Unassembled WGS sequence"/>
</dbReference>
<name>A0AAV4IJJ7_9GAST</name>
<feature type="region of interest" description="Disordered" evidence="20">
    <location>
        <begin position="766"/>
        <end position="829"/>
    </location>
</feature>
<evidence type="ECO:0000256" key="3">
    <source>
        <dbReference type="ARBA" id="ARBA00022692"/>
    </source>
</evidence>
<keyword evidence="8" id="KW-0770">Synapse</keyword>
<feature type="region of interest" description="Disordered" evidence="20">
    <location>
        <begin position="151"/>
        <end position="243"/>
    </location>
</feature>
<protein>
    <recommendedName>
        <fullName evidence="19">Tyrosine-protein kinase receptor</fullName>
        <ecNumber evidence="19">2.7.10.1</ecNumber>
    </recommendedName>
</protein>
<evidence type="ECO:0000256" key="1">
    <source>
        <dbReference type="ARBA" id="ARBA00004167"/>
    </source>
</evidence>
<keyword evidence="12 19" id="KW-0675">Receptor</keyword>
<dbReference type="SMART" id="SM00409">
    <property type="entry name" value="IG"/>
    <property type="match status" value="1"/>
</dbReference>
<feature type="domain" description="Ig-like" evidence="23">
    <location>
        <begin position="78"/>
        <end position="148"/>
    </location>
</feature>
<comment type="similarity">
    <text evidence="19">Belongs to the protein kinase superfamily. Tyr protein kinase family. Insulin receptor subfamily.</text>
</comment>
<keyword evidence="19" id="KW-0597">Phosphoprotein</keyword>
<comment type="subcellular location">
    <subcellularLocation>
        <location evidence="1">Membrane</location>
        <topology evidence="1">Single-pass membrane protein</topology>
    </subcellularLocation>
    <subcellularLocation>
        <location evidence="15">Synapse</location>
    </subcellularLocation>
</comment>
<evidence type="ECO:0000256" key="19">
    <source>
        <dbReference type="RuleBase" id="RU000312"/>
    </source>
</evidence>
<evidence type="ECO:0000256" key="8">
    <source>
        <dbReference type="ARBA" id="ARBA00023018"/>
    </source>
</evidence>
<evidence type="ECO:0000256" key="13">
    <source>
        <dbReference type="ARBA" id="ARBA00023180"/>
    </source>
</evidence>
<dbReference type="FunFam" id="3.30.200.20:FF:000139">
    <property type="entry name" value="inactive tyrosine-protein kinase transmembrane receptor ROR1"/>
    <property type="match status" value="1"/>
</dbReference>
<comment type="catalytic activity">
    <reaction evidence="16 19">
        <text>L-tyrosyl-[protein] + ATP = O-phospho-L-tyrosyl-[protein] + ADP + H(+)</text>
        <dbReference type="Rhea" id="RHEA:10596"/>
        <dbReference type="Rhea" id="RHEA-COMP:10136"/>
        <dbReference type="Rhea" id="RHEA-COMP:20101"/>
        <dbReference type="ChEBI" id="CHEBI:15378"/>
        <dbReference type="ChEBI" id="CHEBI:30616"/>
        <dbReference type="ChEBI" id="CHEBI:46858"/>
        <dbReference type="ChEBI" id="CHEBI:61978"/>
        <dbReference type="ChEBI" id="CHEBI:456216"/>
        <dbReference type="EC" id="2.7.10.1"/>
    </reaction>
</comment>
<dbReference type="InterPro" id="IPR036790">
    <property type="entry name" value="Frizzled_dom_sf"/>
</dbReference>
<keyword evidence="4 18" id="KW-0547">Nucleotide-binding</keyword>
<dbReference type="FunFam" id="1.10.510.10:FF:000116">
    <property type="entry name" value="inactive tyrosine-protein kinase transmembrane receptor ROR1"/>
    <property type="match status" value="1"/>
</dbReference>
<proteinExistence type="inferred from homology"/>
<keyword evidence="9" id="KW-0472">Membrane</keyword>
<keyword evidence="13" id="KW-0325">Glycoprotein</keyword>
<dbReference type="InterPro" id="IPR007110">
    <property type="entry name" value="Ig-like_dom"/>
</dbReference>
<sequence>MLDYRWSSLQVMSGYICTPQAWVTGPFSCHSCLTCVYPIDESSSSYSTIGSKLAEYGHVKISQELGNLTRFKSQAFLLRCDITGNPKPKYEWFKDNVPVETMGKRFSPKDMGWGSRLRVSKTVPADSGVYTCKASNDFDSASTSAYVLIRDEEPPIESSGGRGRGGGGGGSDRDDEIDAEDPTDVTNTGDFGGKYDKEIVWENRDNDPTTKPKQQPKPTRPDVGTRPRPRPSRPRPRPTDSEGFCTIYRGVTCSSYVNNSSIFLEKGQTQGSLEQTFTAAFAMVDSAHMSGECQVYGIPMLCYNAFPLCDMTSKTPRPRQICKDECEMLASSTCGTEYLMAQTLNNIGKALPVCADLKGPGTPEGDNCVRLGIRGKPNLPNGVVLKSEVREKPKDKDDGSSNKLMYILIPALTVPLALGILLALICFCQKSQNNGRSARPSLGKQNSQPVEMSPLNPKAAVRAREFPMTNVRFLQELGEGAFGKVYKGELVGLYGESSVTKVAVKTLKENALPKVQNDFRREVDVMSEMRHPNIVCLLGVVMKQPPMCMLFEYMAQGDLHEYLLTHSPHSDVTSPEDDSGVDGGHILEYAEMLHIVTQVAAGMEYLAGHHFVHRDLAARNILVGDGLTVKVSDFGLSRDIYSSDYYRVQSKSLLPVRWMPPEAILYGKFTTDSDVWAFGVVLWETFSYGLQPYYGFSNQEVIEMIRSRQILACPEDCPARIYGLMVECWHEMPARRPPFREIHARLRTWRNELSVNVNVTGATPTAGPWTALSASNSGHSSSTQQSGQSSQPSHQSSTGPSNNTNLTGLTGSSNNSELPPPMYKPHLLPYTSGMDGTLAVPYNGTSGGGGMGPGSAAYTLAQQQHQMQPSMAHPPGGLGGGQQQFYNGQPANLYVQYPGGQPAVLNLHSGQVQIPRGAVPNGPGGNLSLPLHQQQYPGISAENKSSPAGSVTSSKSSSSASSSNNNTANKPSAPSVPTMMNSNASYHQQYQQQPVMGNGYKQVMVPATSATNNIPSVTAVSGSNGLNSF</sequence>
<dbReference type="Pfam" id="PF07679">
    <property type="entry name" value="I-set"/>
    <property type="match status" value="1"/>
</dbReference>
<dbReference type="Gene3D" id="3.30.200.20">
    <property type="entry name" value="Phosphorylase Kinase, domain 1"/>
    <property type="match status" value="1"/>
</dbReference>
<keyword evidence="11" id="KW-1015">Disulfide bond</keyword>
<dbReference type="InterPro" id="IPR001245">
    <property type="entry name" value="Ser-Thr/Tyr_kinase_cat_dom"/>
</dbReference>
<feature type="compositionally biased region" description="Gly residues" evidence="20">
    <location>
        <begin position="160"/>
        <end position="170"/>
    </location>
</feature>
<dbReference type="PROSITE" id="PS00239">
    <property type="entry name" value="RECEPTOR_TYR_KIN_II"/>
    <property type="match status" value="1"/>
</dbReference>
<dbReference type="PROSITE" id="PS50011">
    <property type="entry name" value="PROTEIN_KINASE_DOM"/>
    <property type="match status" value="1"/>
</dbReference>
<feature type="domain" description="Protein kinase" evidence="21">
    <location>
        <begin position="471"/>
        <end position="746"/>
    </location>
</feature>
<comment type="caution">
    <text evidence="17">Lacks conserved residue(s) required for the propagation of feature annotation.</text>
</comment>
<evidence type="ECO:0000256" key="7">
    <source>
        <dbReference type="ARBA" id="ARBA00022989"/>
    </source>
</evidence>
<keyword evidence="25" id="KW-1185">Reference proteome</keyword>